<dbReference type="GO" id="GO:0016787">
    <property type="term" value="F:hydrolase activity"/>
    <property type="evidence" value="ECO:0007669"/>
    <property type="project" value="InterPro"/>
</dbReference>
<keyword evidence="4" id="KW-1185">Reference proteome</keyword>
<comment type="caution">
    <text evidence="3">The sequence shown here is derived from an EMBL/GenBank/DDBJ whole genome shotgun (WGS) entry which is preliminary data.</text>
</comment>
<evidence type="ECO:0000313" key="3">
    <source>
        <dbReference type="EMBL" id="KAF6030255.1"/>
    </source>
</evidence>
<evidence type="ECO:0000313" key="4">
    <source>
        <dbReference type="Proteomes" id="UP000593567"/>
    </source>
</evidence>
<dbReference type="OrthoDB" id="5946061at2759"/>
<reference evidence="3" key="1">
    <citation type="submission" date="2020-06" db="EMBL/GenBank/DDBJ databases">
        <title>Draft genome of Bugula neritina, a colonial animal packing powerful symbionts and potential medicines.</title>
        <authorList>
            <person name="Rayko M."/>
        </authorList>
    </citation>
    <scope>NUCLEOTIDE SEQUENCE [LARGE SCALE GENOMIC DNA]</scope>
    <source>
        <strain evidence="3">Kwan_BN1</strain>
    </source>
</reference>
<dbReference type="InterPro" id="IPR000383">
    <property type="entry name" value="Xaa-Pro-like_dom"/>
</dbReference>
<keyword evidence="1" id="KW-1133">Transmembrane helix</keyword>
<feature type="transmembrane region" description="Helical" evidence="1">
    <location>
        <begin position="485"/>
        <end position="503"/>
    </location>
</feature>
<dbReference type="Gene3D" id="3.40.50.1820">
    <property type="entry name" value="alpha/beta hydrolase"/>
    <property type="match status" value="2"/>
</dbReference>
<dbReference type="PANTHER" id="PTHR28474">
    <property type="entry name" value="TRANSMEMBRANE PROTEIN 72"/>
    <property type="match status" value="1"/>
</dbReference>
<keyword evidence="1" id="KW-0812">Transmembrane</keyword>
<dbReference type="InterPro" id="IPR029058">
    <property type="entry name" value="AB_hydrolase_fold"/>
</dbReference>
<dbReference type="InterPro" id="IPR032055">
    <property type="entry name" value="TMEM72"/>
</dbReference>
<dbReference type="Pfam" id="PF02129">
    <property type="entry name" value="Peptidase_S15"/>
    <property type="match status" value="1"/>
</dbReference>
<protein>
    <submittedName>
        <fullName evidence="3">CocE</fullName>
    </submittedName>
</protein>
<feature type="transmembrane region" description="Helical" evidence="1">
    <location>
        <begin position="463"/>
        <end position="479"/>
    </location>
</feature>
<dbReference type="Gene3D" id="1.10.3020.10">
    <property type="entry name" value="alpha-amino acid ester hydrolase ( Helical cap domain)"/>
    <property type="match status" value="1"/>
</dbReference>
<dbReference type="PANTHER" id="PTHR28474:SF1">
    <property type="entry name" value="TRANSMEMBRANE PROTEIN 72"/>
    <property type="match status" value="1"/>
</dbReference>
<dbReference type="Pfam" id="PF16054">
    <property type="entry name" value="TMEM72"/>
    <property type="match status" value="1"/>
</dbReference>
<feature type="transmembrane region" description="Helical" evidence="1">
    <location>
        <begin position="382"/>
        <end position="407"/>
    </location>
</feature>
<dbReference type="SUPFAM" id="SSF53474">
    <property type="entry name" value="alpha/beta-Hydrolases"/>
    <property type="match status" value="1"/>
</dbReference>
<evidence type="ECO:0000256" key="1">
    <source>
        <dbReference type="SAM" id="Phobius"/>
    </source>
</evidence>
<dbReference type="EMBL" id="VXIV02001728">
    <property type="protein sequence ID" value="KAF6030255.1"/>
    <property type="molecule type" value="Genomic_DNA"/>
</dbReference>
<evidence type="ECO:0000259" key="2">
    <source>
        <dbReference type="Pfam" id="PF02129"/>
    </source>
</evidence>
<feature type="transmembrane region" description="Helical" evidence="1">
    <location>
        <begin position="413"/>
        <end position="436"/>
    </location>
</feature>
<gene>
    <name evidence="3" type="ORF">EB796_011439</name>
</gene>
<name>A0A7J7JWM0_BUGNE</name>
<organism evidence="3 4">
    <name type="scientific">Bugula neritina</name>
    <name type="common">Brown bryozoan</name>
    <name type="synonym">Sertularia neritina</name>
    <dbReference type="NCBI Taxonomy" id="10212"/>
    <lineage>
        <taxon>Eukaryota</taxon>
        <taxon>Metazoa</taxon>
        <taxon>Spiralia</taxon>
        <taxon>Lophotrochozoa</taxon>
        <taxon>Bryozoa</taxon>
        <taxon>Gymnolaemata</taxon>
        <taxon>Cheilostomatida</taxon>
        <taxon>Flustrina</taxon>
        <taxon>Buguloidea</taxon>
        <taxon>Bugulidae</taxon>
        <taxon>Bugula</taxon>
    </lineage>
</organism>
<feature type="transmembrane region" description="Helical" evidence="1">
    <location>
        <begin position="324"/>
        <end position="342"/>
    </location>
</feature>
<keyword evidence="1" id="KW-0472">Membrane</keyword>
<proteinExistence type="predicted"/>
<dbReference type="Proteomes" id="UP000593567">
    <property type="component" value="Unassembled WGS sequence"/>
</dbReference>
<dbReference type="AlphaFoldDB" id="A0A7J7JWM0"/>
<sequence>MPRDATEKPVPAVLEFLPYRKRDKTTFRDEITYQHLAMNGYVGVRVDLRGCGDSAGLPQDEFVKQEQVDAVQVAACQPPVLKAIISIAFTDDRFQDGIHYKGGAMLMANTNWAAYLDASMSLPPDPMFSPCWKEKWMRRLDAIPTFAKNWMSHPTKDSYWKHASVCQDYSRIKAATFLICGYPDGFTNTVERTLNNINCSKRAIIGPWMHLYSHIAVPEPRWGFCTEAVKWFDKHLKGLELPEPPRLCVVNSSNQSRLFSYTAYNLNLDETGEHMEPLDPGVFKTVAIKFDYIGEKISVNFQIEVNKLQLEMPTLVSSEPLTDLVVVAAAAAAVVFFLVLRIDSDGVSHIRQTHCVLIKQSGLVSVYKMALSEPTKQGCIEYFVWFCRIWGIATALVLWGIGIEVIFTKEMVGYYIIAVAIVMSVFETVFLVHHLISECQGDLSQSCLRCWSFVLLIDDWRKALLYLLLSVFCLIRNFLLEGEAWLSVIAGSMVLMSSLFYVLKSLTNSRLHLPELSSQNSGNNTYNRFVILSN</sequence>
<feature type="domain" description="Xaa-Pro dipeptidyl-peptidase-like" evidence="2">
    <location>
        <begin position="70"/>
        <end position="212"/>
    </location>
</feature>
<accession>A0A7J7JWM0</accession>